<dbReference type="Proteomes" id="UP000024001">
    <property type="component" value="Unassembled WGS sequence"/>
</dbReference>
<dbReference type="EMBL" id="JFYO01000005">
    <property type="protein sequence ID" value="EZP27642.1"/>
    <property type="molecule type" value="Genomic_DNA"/>
</dbReference>
<feature type="compositionally biased region" description="Basic residues" evidence="1">
    <location>
        <begin position="204"/>
        <end position="219"/>
    </location>
</feature>
<evidence type="ECO:0000313" key="2">
    <source>
        <dbReference type="EMBL" id="EZP27642.1"/>
    </source>
</evidence>
<dbReference type="RefSeq" id="WP_036311153.1">
    <property type="nucleotide sequence ID" value="NZ_JFYO01000005.1"/>
</dbReference>
<accession>A0A031FTN1</accession>
<comment type="caution">
    <text evidence="2">The sequence shown here is derived from an EMBL/GenBank/DDBJ whole genome shotgun (WGS) entry which is preliminary data.</text>
</comment>
<keyword evidence="2" id="KW-0547">Nucleotide-binding</keyword>
<feature type="region of interest" description="Disordered" evidence="1">
    <location>
        <begin position="204"/>
        <end position="238"/>
    </location>
</feature>
<reference evidence="2 3" key="1">
    <citation type="submission" date="2014-03" db="EMBL/GenBank/DDBJ databases">
        <title>Draft Genome Sequences of 13 Willow Endophytes.</title>
        <authorList>
            <person name="Gan H.Y."/>
            <person name="Gan H.M."/>
            <person name="Savka M.A."/>
            <person name="Hudson A.O."/>
        </authorList>
    </citation>
    <scope>NUCLEOTIDE SEQUENCE [LARGE SCALE GENOMIC DNA]</scope>
    <source>
        <strain evidence="2 3">RIT293</strain>
    </source>
</reference>
<protein>
    <submittedName>
        <fullName evidence="2">ABC transporter ATP-binding protein</fullName>
    </submittedName>
</protein>
<sequence>MKIALTAVSKGRAGGIVPLTDLVIESGRVTITTAETEQRPSVLGLIAVGRMRPDSGTVTIDGARSSRRLRKVAALVDAPDVNDPAPDVTVVGVVEEELMFAGRRADPLSARRWLDEHGWRRLARTPFGQLEADDRIHMLLELAALRRGIEALVLVSPDRHGGDPRHWRRIADGFAARGFAVLVIAGTAASTALDAHAPTPRARIGRPRIRRSAAVRRARPASAAPLGTPPSPTGGILS</sequence>
<evidence type="ECO:0000256" key="1">
    <source>
        <dbReference type="SAM" id="MobiDB-lite"/>
    </source>
</evidence>
<dbReference type="OrthoDB" id="3775353at2"/>
<dbReference type="AlphaFoldDB" id="A0A031FTN1"/>
<organism evidence="2 3">
    <name type="scientific">Microbacterium oleivorans</name>
    <dbReference type="NCBI Taxonomy" id="273677"/>
    <lineage>
        <taxon>Bacteria</taxon>
        <taxon>Bacillati</taxon>
        <taxon>Actinomycetota</taxon>
        <taxon>Actinomycetes</taxon>
        <taxon>Micrococcales</taxon>
        <taxon>Microbacteriaceae</taxon>
        <taxon>Microbacterium</taxon>
    </lineage>
</organism>
<dbReference type="eggNOG" id="COG4615">
    <property type="taxonomic scope" value="Bacteria"/>
</dbReference>
<dbReference type="PATRIC" id="fig|273677.3.peg.1614"/>
<dbReference type="GO" id="GO:0005524">
    <property type="term" value="F:ATP binding"/>
    <property type="evidence" value="ECO:0007669"/>
    <property type="project" value="UniProtKB-KW"/>
</dbReference>
<name>A0A031FTN1_9MICO</name>
<keyword evidence="3" id="KW-1185">Reference proteome</keyword>
<proteinExistence type="predicted"/>
<evidence type="ECO:0000313" key="3">
    <source>
        <dbReference type="Proteomes" id="UP000024001"/>
    </source>
</evidence>
<keyword evidence="2" id="KW-0067">ATP-binding</keyword>
<gene>
    <name evidence="2" type="ORF">BW34_01631</name>
</gene>